<dbReference type="Proteomes" id="UP000229500">
    <property type="component" value="Unassembled WGS sequence"/>
</dbReference>
<evidence type="ECO:0000259" key="2">
    <source>
        <dbReference type="Pfam" id="PF00122"/>
    </source>
</evidence>
<dbReference type="SUPFAM" id="SSF81665">
    <property type="entry name" value="Calcium ATPase, transmembrane domain M"/>
    <property type="match status" value="1"/>
</dbReference>
<dbReference type="GO" id="GO:0016020">
    <property type="term" value="C:membrane"/>
    <property type="evidence" value="ECO:0007669"/>
    <property type="project" value="InterPro"/>
</dbReference>
<feature type="transmembrane region" description="Helical" evidence="1">
    <location>
        <begin position="185"/>
        <end position="207"/>
    </location>
</feature>
<dbReference type="Gene3D" id="2.70.150.10">
    <property type="entry name" value="Calcium-transporting ATPase, cytoplasmic transduction domain A"/>
    <property type="match status" value="1"/>
</dbReference>
<comment type="caution">
    <text evidence="3">The sequence shown here is derived from an EMBL/GenBank/DDBJ whole genome shotgun (WGS) entry which is preliminary data.</text>
</comment>
<dbReference type="NCBIfam" id="TIGR01494">
    <property type="entry name" value="ATPase_P-type"/>
    <property type="match status" value="1"/>
</dbReference>
<sequence>LNTIVGYFQENKANQALRILKKIIKIKALVVREGNELKVDSEELVPGDIIVLTSGNKVPADGRLIETNNLKINEAPLTGEWLPAQKTNKVLAKDTPVADRDNMVYMGSMVEDGKGKAVVTSIGIKTEMGKIAALVRETKEEKTPLQRKLANFSRIIGTVIAFIALFIFIGGILKQKDFLEMFETSVAVAVAAIPEGLPVAMTVILALGMQRILKRKGLVRKLIAA</sequence>
<dbReference type="PANTHER" id="PTHR42861">
    <property type="entry name" value="CALCIUM-TRANSPORTING ATPASE"/>
    <property type="match status" value="1"/>
</dbReference>
<dbReference type="InterPro" id="IPR023298">
    <property type="entry name" value="ATPase_P-typ_TM_dom_sf"/>
</dbReference>
<dbReference type="SUPFAM" id="SSF81653">
    <property type="entry name" value="Calcium ATPase, transduction domain A"/>
    <property type="match status" value="1"/>
</dbReference>
<keyword evidence="1" id="KW-1133">Transmembrane helix</keyword>
<feature type="non-terminal residue" evidence="3">
    <location>
        <position position="1"/>
    </location>
</feature>
<dbReference type="InterPro" id="IPR001757">
    <property type="entry name" value="P_typ_ATPase"/>
</dbReference>
<keyword evidence="1" id="KW-0472">Membrane</keyword>
<dbReference type="AlphaFoldDB" id="A0A2M8L634"/>
<reference evidence="4" key="1">
    <citation type="submission" date="2017-09" db="EMBL/GenBank/DDBJ databases">
        <title>Depth-based differentiation of microbial function through sediment-hosted aquifers and enrichment of novel symbionts in the deep terrestrial subsurface.</title>
        <authorList>
            <person name="Probst A.J."/>
            <person name="Ladd B."/>
            <person name="Jarett J.K."/>
            <person name="Geller-Mcgrath D.E."/>
            <person name="Sieber C.M.K."/>
            <person name="Emerson J.B."/>
            <person name="Anantharaman K."/>
            <person name="Thomas B.C."/>
            <person name="Malmstrom R."/>
            <person name="Stieglmeier M."/>
            <person name="Klingl A."/>
            <person name="Woyke T."/>
            <person name="Ryan C.M."/>
            <person name="Banfield J.F."/>
        </authorList>
    </citation>
    <scope>NUCLEOTIDE SEQUENCE [LARGE SCALE GENOMIC DNA]</scope>
</reference>
<feature type="transmembrane region" description="Helical" evidence="1">
    <location>
        <begin position="152"/>
        <end position="173"/>
    </location>
</feature>
<dbReference type="GO" id="GO:0016887">
    <property type="term" value="F:ATP hydrolysis activity"/>
    <property type="evidence" value="ECO:0007669"/>
    <property type="project" value="InterPro"/>
</dbReference>
<feature type="non-terminal residue" evidence="3">
    <location>
        <position position="225"/>
    </location>
</feature>
<gene>
    <name evidence="3" type="ORF">COU96_00700</name>
</gene>
<name>A0A2M8L634_9BACT</name>
<evidence type="ECO:0000313" key="3">
    <source>
        <dbReference type="EMBL" id="PJE69257.1"/>
    </source>
</evidence>
<organism evidence="3 4">
    <name type="scientific">Candidatus Shapirobacteria bacterium CG10_big_fil_rev_8_21_14_0_10_38_14</name>
    <dbReference type="NCBI Taxonomy" id="1974483"/>
    <lineage>
        <taxon>Bacteria</taxon>
        <taxon>Candidatus Shapironibacteriota</taxon>
    </lineage>
</organism>
<dbReference type="InterPro" id="IPR059000">
    <property type="entry name" value="ATPase_P-type_domA"/>
</dbReference>
<proteinExistence type="predicted"/>
<keyword evidence="1" id="KW-0812">Transmembrane</keyword>
<dbReference type="EMBL" id="PFEL01000033">
    <property type="protein sequence ID" value="PJE69257.1"/>
    <property type="molecule type" value="Genomic_DNA"/>
</dbReference>
<protein>
    <submittedName>
        <fullName evidence="3">ATPase</fullName>
    </submittedName>
</protein>
<feature type="domain" description="P-type ATPase A" evidence="2">
    <location>
        <begin position="24"/>
        <end position="135"/>
    </location>
</feature>
<dbReference type="Gene3D" id="1.20.1110.10">
    <property type="entry name" value="Calcium-transporting ATPase, transmembrane domain"/>
    <property type="match status" value="1"/>
</dbReference>
<evidence type="ECO:0000256" key="1">
    <source>
        <dbReference type="SAM" id="Phobius"/>
    </source>
</evidence>
<dbReference type="InterPro" id="IPR008250">
    <property type="entry name" value="ATPase_P-typ_transduc_dom_A_sf"/>
</dbReference>
<accession>A0A2M8L634</accession>
<dbReference type="Pfam" id="PF00122">
    <property type="entry name" value="E1-E2_ATPase"/>
    <property type="match status" value="1"/>
</dbReference>
<evidence type="ECO:0000313" key="4">
    <source>
        <dbReference type="Proteomes" id="UP000229500"/>
    </source>
</evidence>
<dbReference type="GO" id="GO:0005524">
    <property type="term" value="F:ATP binding"/>
    <property type="evidence" value="ECO:0007669"/>
    <property type="project" value="InterPro"/>
</dbReference>